<evidence type="ECO:0000256" key="7">
    <source>
        <dbReference type="ARBA" id="ARBA00022729"/>
    </source>
</evidence>
<evidence type="ECO:0000256" key="16">
    <source>
        <dbReference type="ARBA" id="ARBA00035719"/>
    </source>
</evidence>
<dbReference type="EMBL" id="BFAA01002865">
    <property type="protein sequence ID" value="GCB65645.1"/>
    <property type="molecule type" value="Genomic_DNA"/>
</dbReference>
<evidence type="ECO:0000256" key="10">
    <source>
        <dbReference type="ARBA" id="ARBA00023180"/>
    </source>
</evidence>
<feature type="domain" description="Sulfatase N-terminal" evidence="20">
    <location>
        <begin position="48"/>
        <end position="386"/>
    </location>
</feature>
<dbReference type="GO" id="GO:0005764">
    <property type="term" value="C:lysosome"/>
    <property type="evidence" value="ECO:0007669"/>
    <property type="project" value="UniProtKB-SubCell"/>
</dbReference>
<sequence>MERSCRLNRSIITAAVRLWIVFAFHEAESRRSGTGVDTPEQQVAPPAPNIVLVTCDSLDGRLTFGPQNQTIKLPSINFMKKNGAVFLNAYSNSPICCPSRAALWSGLFVHLTESWNNYKCLNHDYPTWMKILQKHGYYTKVLGKTDYTSGHHSVSNRVEAWTRDVKFLLSQEGRPTTVLIGNESTVRVMNNDWKNVDKVTEWIRHKATQLGQPFVLSVGLNLPHPYPTPSMGKTFGGSTFKTSPYWLKKVKYQSVRIPKWLPFSEMHPIDFYSSYTKNCTGNFTNQEILDIRAFYYAMCAETDLMLGEILTALNDTGFQKNTYVIFTSDHGELAMEHRQFYKMSMYEASSHVPLLMVGPGISGGQQISDLVSLVDIYPTLLDIAGIPTTGNLSGHSLFPLLRGFVEENSIKNSRPDWIFSEFHGCNVNASSYMIRTGQWKYVAFANGITVPSQLFDLFADPDELTNVATKYSEVASNLDEKLRSILNYPEVSKAVHQYNKLQFIKWKGSLGKNYTDVITNLRWHQDWQKNPVTYQNAIKRWLNSTIEV</sequence>
<dbReference type="InterPro" id="IPR051849">
    <property type="entry name" value="GAG-degrading_sulfatase"/>
</dbReference>
<dbReference type="GO" id="GO:0005576">
    <property type="term" value="C:extracellular region"/>
    <property type="evidence" value="ECO:0007669"/>
    <property type="project" value="UniProtKB-SubCell"/>
</dbReference>
<dbReference type="OMA" id="TKAVMIR"/>
<evidence type="ECO:0000256" key="2">
    <source>
        <dbReference type="ARBA" id="ARBA00004371"/>
    </source>
</evidence>
<comment type="caution">
    <text evidence="21">The sequence shown here is derived from an EMBL/GenBank/DDBJ whole genome shotgun (WGS) entry which is preliminary data.</text>
</comment>
<keyword evidence="22" id="KW-1185">Reference proteome</keyword>
<dbReference type="AlphaFoldDB" id="A0A401NXQ9"/>
<dbReference type="STRING" id="75743.A0A401NXQ9"/>
<dbReference type="OrthoDB" id="1886626at2759"/>
<evidence type="ECO:0000256" key="15">
    <source>
        <dbReference type="ARBA" id="ARBA00035710"/>
    </source>
</evidence>
<dbReference type="GO" id="GO:0015024">
    <property type="term" value="F:glucuronate-2-sulfatase activity"/>
    <property type="evidence" value="ECO:0007669"/>
    <property type="project" value="UniProtKB-EC"/>
</dbReference>
<dbReference type="PANTHER" id="PTHR46615">
    <property type="entry name" value="ARYLSULFATASE K"/>
    <property type="match status" value="1"/>
</dbReference>
<proteinExistence type="inferred from homology"/>
<dbReference type="Pfam" id="PF00884">
    <property type="entry name" value="Sulfatase"/>
    <property type="match status" value="1"/>
</dbReference>
<keyword evidence="11" id="KW-0458">Lysosome</keyword>
<evidence type="ECO:0000256" key="19">
    <source>
        <dbReference type="SAM" id="SignalP"/>
    </source>
</evidence>
<evidence type="ECO:0000256" key="9">
    <source>
        <dbReference type="ARBA" id="ARBA00022837"/>
    </source>
</evidence>
<evidence type="ECO:0000256" key="6">
    <source>
        <dbReference type="ARBA" id="ARBA00022723"/>
    </source>
</evidence>
<evidence type="ECO:0000256" key="18">
    <source>
        <dbReference type="ARBA" id="ARBA00048030"/>
    </source>
</evidence>
<evidence type="ECO:0000259" key="20">
    <source>
        <dbReference type="Pfam" id="PF00884"/>
    </source>
</evidence>
<dbReference type="Proteomes" id="UP000288216">
    <property type="component" value="Unassembled WGS sequence"/>
</dbReference>
<evidence type="ECO:0000256" key="17">
    <source>
        <dbReference type="ARBA" id="ARBA00045156"/>
    </source>
</evidence>
<keyword evidence="6" id="KW-0479">Metal-binding</keyword>
<evidence type="ECO:0000256" key="12">
    <source>
        <dbReference type="ARBA" id="ARBA00035026"/>
    </source>
</evidence>
<keyword evidence="9" id="KW-0106">Calcium</keyword>
<evidence type="ECO:0000256" key="14">
    <source>
        <dbReference type="ARBA" id="ARBA00035675"/>
    </source>
</evidence>
<evidence type="ECO:0000256" key="5">
    <source>
        <dbReference type="ARBA" id="ARBA00022525"/>
    </source>
</evidence>
<comment type="subcellular location">
    <subcellularLocation>
        <location evidence="2">Lysosome</location>
    </subcellularLocation>
    <subcellularLocation>
        <location evidence="3">Secreted</location>
    </subcellularLocation>
</comment>
<keyword evidence="10" id="KW-0325">Glycoprotein</keyword>
<keyword evidence="8" id="KW-0378">Hydrolase</keyword>
<dbReference type="PANTHER" id="PTHR46615:SF1">
    <property type="entry name" value="ARYLSULFATASE K"/>
    <property type="match status" value="1"/>
</dbReference>
<comment type="cofactor">
    <cofactor evidence="1">
        <name>Ca(2+)</name>
        <dbReference type="ChEBI" id="CHEBI:29108"/>
    </cofactor>
</comment>
<comment type="function">
    <text evidence="17">Catalyzes the hydrolysis of pseudosubstrates such as p-nitrocatechol sulfate and p-nitrophenyl sulfate. Catalyzes the hydrolysis of the 2-sulfate groups of the 2-O-sulfo-D-glucuronate residues of chondroitin sulfate, heparin and heparitin sulfate. Acts selectively on 2-sulfoglucuronate and lacks activity against 2-sulfoiduronate.</text>
</comment>
<comment type="similarity">
    <text evidence="4">Belongs to the sulfatase family.</text>
</comment>
<dbReference type="GO" id="GO:0004065">
    <property type="term" value="F:arylsulfatase activity"/>
    <property type="evidence" value="ECO:0007669"/>
    <property type="project" value="UniProtKB-EC"/>
</dbReference>
<evidence type="ECO:0000256" key="4">
    <source>
        <dbReference type="ARBA" id="ARBA00008779"/>
    </source>
</evidence>
<comment type="catalytic activity">
    <reaction evidence="18">
        <text>an aryl sulfate + H2O = a phenol + sulfate + H(+)</text>
        <dbReference type="Rhea" id="RHEA:17261"/>
        <dbReference type="ChEBI" id="CHEBI:15377"/>
        <dbReference type="ChEBI" id="CHEBI:15378"/>
        <dbReference type="ChEBI" id="CHEBI:16189"/>
        <dbReference type="ChEBI" id="CHEBI:33853"/>
        <dbReference type="ChEBI" id="CHEBI:140317"/>
        <dbReference type="EC" id="3.1.6.1"/>
    </reaction>
</comment>
<gene>
    <name evidence="21" type="ORF">scyTo_0007762</name>
</gene>
<evidence type="ECO:0000313" key="21">
    <source>
        <dbReference type="EMBL" id="GCB65645.1"/>
    </source>
</evidence>
<dbReference type="EC" id="3.1.6.1" evidence="12"/>
<dbReference type="InterPro" id="IPR000917">
    <property type="entry name" value="Sulfatase_N"/>
</dbReference>
<name>A0A401NXQ9_SCYTO</name>
<dbReference type="GO" id="GO:0046872">
    <property type="term" value="F:metal ion binding"/>
    <property type="evidence" value="ECO:0007669"/>
    <property type="project" value="UniProtKB-KW"/>
</dbReference>
<evidence type="ECO:0000256" key="1">
    <source>
        <dbReference type="ARBA" id="ARBA00001913"/>
    </source>
</evidence>
<evidence type="ECO:0000256" key="3">
    <source>
        <dbReference type="ARBA" id="ARBA00004613"/>
    </source>
</evidence>
<feature type="chain" id="PRO_5018984451" description="Arylsulfatase K" evidence="19">
    <location>
        <begin position="30"/>
        <end position="548"/>
    </location>
</feature>
<keyword evidence="5" id="KW-0964">Secreted</keyword>
<accession>A0A401NXQ9</accession>
<dbReference type="Gene3D" id="3.40.720.10">
    <property type="entry name" value="Alkaline Phosphatase, subunit A"/>
    <property type="match status" value="1"/>
</dbReference>
<evidence type="ECO:0000256" key="11">
    <source>
        <dbReference type="ARBA" id="ARBA00023228"/>
    </source>
</evidence>
<dbReference type="SUPFAM" id="SSF53649">
    <property type="entry name" value="Alkaline phosphatase-like"/>
    <property type="match status" value="1"/>
</dbReference>
<dbReference type="InterPro" id="IPR017850">
    <property type="entry name" value="Alkaline_phosphatase_core_sf"/>
</dbReference>
<evidence type="ECO:0000313" key="22">
    <source>
        <dbReference type="Proteomes" id="UP000288216"/>
    </source>
</evidence>
<reference evidence="21 22" key="1">
    <citation type="journal article" date="2018" name="Nat. Ecol. Evol.">
        <title>Shark genomes provide insights into elasmobranch evolution and the origin of vertebrates.</title>
        <authorList>
            <person name="Hara Y"/>
            <person name="Yamaguchi K"/>
            <person name="Onimaru K"/>
            <person name="Kadota M"/>
            <person name="Koyanagi M"/>
            <person name="Keeley SD"/>
            <person name="Tatsumi K"/>
            <person name="Tanaka K"/>
            <person name="Motone F"/>
            <person name="Kageyama Y"/>
            <person name="Nozu R"/>
            <person name="Adachi N"/>
            <person name="Nishimura O"/>
            <person name="Nakagawa R"/>
            <person name="Tanegashima C"/>
            <person name="Kiyatake I"/>
            <person name="Matsumoto R"/>
            <person name="Murakumo K"/>
            <person name="Nishida K"/>
            <person name="Terakita A"/>
            <person name="Kuratani S"/>
            <person name="Sato K"/>
            <person name="Hyodo S Kuraku.S."/>
        </authorList>
    </citation>
    <scope>NUCLEOTIDE SEQUENCE [LARGE SCALE GENOMIC DNA]</scope>
</reference>
<dbReference type="FunFam" id="3.40.720.10:FF:000039">
    <property type="entry name" value="arylsulfatase K"/>
    <property type="match status" value="1"/>
</dbReference>
<evidence type="ECO:0000256" key="13">
    <source>
        <dbReference type="ARBA" id="ARBA00035590"/>
    </source>
</evidence>
<dbReference type="EC" id="3.1.6.18" evidence="14"/>
<comment type="catalytic activity">
    <reaction evidence="13">
        <text>Hydrolysis of the 2-sulfate groups of the 2-O-sulfo-D-glucuronate residues of chondroitin sulfate, heparin and heparitin sulfate.</text>
        <dbReference type="EC" id="3.1.6.18"/>
    </reaction>
</comment>
<feature type="signal peptide" evidence="19">
    <location>
        <begin position="1"/>
        <end position="29"/>
    </location>
</feature>
<keyword evidence="7 19" id="KW-0732">Signal</keyword>
<protein>
    <recommendedName>
        <fullName evidence="15">Arylsulfatase K</fullName>
        <ecNumber evidence="12">3.1.6.1</ecNumber>
        <ecNumber evidence="14">3.1.6.18</ecNumber>
    </recommendedName>
    <alternativeName>
        <fullName evidence="16">Glucuronate-2-sulfatase</fullName>
    </alternativeName>
</protein>
<evidence type="ECO:0000256" key="8">
    <source>
        <dbReference type="ARBA" id="ARBA00022801"/>
    </source>
</evidence>
<organism evidence="21 22">
    <name type="scientific">Scyliorhinus torazame</name>
    <name type="common">Cloudy catshark</name>
    <name type="synonym">Catulus torazame</name>
    <dbReference type="NCBI Taxonomy" id="75743"/>
    <lineage>
        <taxon>Eukaryota</taxon>
        <taxon>Metazoa</taxon>
        <taxon>Chordata</taxon>
        <taxon>Craniata</taxon>
        <taxon>Vertebrata</taxon>
        <taxon>Chondrichthyes</taxon>
        <taxon>Elasmobranchii</taxon>
        <taxon>Galeomorphii</taxon>
        <taxon>Galeoidea</taxon>
        <taxon>Carcharhiniformes</taxon>
        <taxon>Scyliorhinidae</taxon>
        <taxon>Scyliorhinus</taxon>
    </lineage>
</organism>